<gene>
    <name evidence="1" type="ORF">CA984_03590</name>
</gene>
<comment type="caution">
    <text evidence="1">The sequence shown here is derived from an EMBL/GenBank/DDBJ whole genome shotgun (WGS) entry which is preliminary data.</text>
</comment>
<reference evidence="1 2" key="1">
    <citation type="submission" date="2017-05" db="EMBL/GenBank/DDBJ databases">
        <title>Biotechnological potential of actinobacteria isolated from South African environments.</title>
        <authorList>
            <person name="Le Roes-Hill M."/>
            <person name="Prins A."/>
            <person name="Durrell K.A."/>
        </authorList>
    </citation>
    <scope>NUCLEOTIDE SEQUENCE [LARGE SCALE GENOMIC DNA]</scope>
    <source>
        <strain evidence="1">M26</strain>
    </source>
</reference>
<evidence type="ECO:0000313" key="2">
    <source>
        <dbReference type="Proteomes" id="UP000194761"/>
    </source>
</evidence>
<dbReference type="AlphaFoldDB" id="A0A243RVV0"/>
<accession>A0A243RVV0</accession>
<evidence type="ECO:0000313" key="1">
    <source>
        <dbReference type="EMBL" id="OUC99302.1"/>
    </source>
</evidence>
<dbReference type="EMBL" id="NGFP01000009">
    <property type="protein sequence ID" value="OUC99302.1"/>
    <property type="molecule type" value="Genomic_DNA"/>
</dbReference>
<organism evidence="1 2">
    <name type="scientific">Streptosporangium minutum</name>
    <dbReference type="NCBI Taxonomy" id="569862"/>
    <lineage>
        <taxon>Bacteria</taxon>
        <taxon>Bacillati</taxon>
        <taxon>Actinomycetota</taxon>
        <taxon>Actinomycetes</taxon>
        <taxon>Streptosporangiales</taxon>
        <taxon>Streptosporangiaceae</taxon>
        <taxon>Streptosporangium</taxon>
    </lineage>
</organism>
<sequence length="88" mass="9638">MNTPLQARDVGAEQLAVLQQTYPGWHITHDALLGHWTAIRRAPVTLREKAAKVKTQITCASPEGLGSALAMQIELLHTLRATHSFTTP</sequence>
<protein>
    <submittedName>
        <fullName evidence="1">Uncharacterized protein</fullName>
    </submittedName>
</protein>
<dbReference type="RefSeq" id="WP_086568028.1">
    <property type="nucleotide sequence ID" value="NZ_NGFP01000009.1"/>
</dbReference>
<name>A0A243RVV0_9ACTN</name>
<proteinExistence type="predicted"/>
<keyword evidence="2" id="KW-1185">Reference proteome</keyword>
<dbReference type="Proteomes" id="UP000194761">
    <property type="component" value="Unassembled WGS sequence"/>
</dbReference>